<dbReference type="InterPro" id="IPR025658">
    <property type="entry name" value="Cyclophilin_TM1367"/>
</dbReference>
<organism evidence="2 3">
    <name type="scientific">miscellaneous Crenarchaeota group-1 archaeon SG8-32-3</name>
    <dbReference type="NCBI Taxonomy" id="1685125"/>
    <lineage>
        <taxon>Archaea</taxon>
        <taxon>Candidatus Bathyarchaeota</taxon>
        <taxon>MCG-1</taxon>
    </lineage>
</organism>
<dbReference type="Proteomes" id="UP000054016">
    <property type="component" value="Unassembled WGS sequence"/>
</dbReference>
<accession>A0A0M0BTI4</accession>
<proteinExistence type="predicted"/>
<reference evidence="3" key="1">
    <citation type="submission" date="2015-06" db="EMBL/GenBank/DDBJ databases">
        <title>New insights into the roles of widespread benthic archaea in carbon and nitrogen cycling.</title>
        <authorList>
            <person name="Lazar C.S."/>
            <person name="Baker B.J."/>
            <person name="Seitz K.W."/>
            <person name="Hyde A.S."/>
            <person name="Dick G.J."/>
            <person name="Hinrichs K.-U."/>
            <person name="Teske A.P."/>
        </authorList>
    </citation>
    <scope>NUCLEOTIDE SEQUENCE [LARGE SCALE GENOMIC DNA]</scope>
</reference>
<dbReference type="EMBL" id="LFWV01000025">
    <property type="protein sequence ID" value="KON31769.1"/>
    <property type="molecule type" value="Genomic_DNA"/>
</dbReference>
<sequence length="101" mass="11273">MRFLAPRTIDTIVRILPAEGRAALWKEEVYFELPVKIGEEKAKPNVETGDIAFWPMGSALCVFYGQSQPYSSVNILGKITKNLELFKQVKSGATIKVELVS</sequence>
<evidence type="ECO:0000259" key="1">
    <source>
        <dbReference type="Pfam" id="PF04126"/>
    </source>
</evidence>
<protein>
    <recommendedName>
        <fullName evidence="1">Cyclophilin TM1367-like domain-containing protein</fullName>
    </recommendedName>
</protein>
<dbReference type="Pfam" id="PF04126">
    <property type="entry name" value="Cyclophil_like"/>
    <property type="match status" value="1"/>
</dbReference>
<comment type="caution">
    <text evidence="2">The sequence shown here is derived from an EMBL/GenBank/DDBJ whole genome shotgun (WGS) entry which is preliminary data.</text>
</comment>
<feature type="domain" description="Cyclophilin TM1367-like" evidence="1">
    <location>
        <begin position="6"/>
        <end position="98"/>
    </location>
</feature>
<name>A0A0M0BTI4_9ARCH</name>
<gene>
    <name evidence="2" type="ORF">AC478_02225</name>
</gene>
<dbReference type="AlphaFoldDB" id="A0A0M0BTI4"/>
<dbReference type="Gene3D" id="2.40.100.20">
    <property type="match status" value="1"/>
</dbReference>
<evidence type="ECO:0000313" key="2">
    <source>
        <dbReference type="EMBL" id="KON31769.1"/>
    </source>
</evidence>
<dbReference type="SUPFAM" id="SSF50891">
    <property type="entry name" value="Cyclophilin-like"/>
    <property type="match status" value="1"/>
</dbReference>
<dbReference type="InterPro" id="IPR029000">
    <property type="entry name" value="Cyclophilin-like_dom_sf"/>
</dbReference>
<evidence type="ECO:0000313" key="3">
    <source>
        <dbReference type="Proteomes" id="UP000054016"/>
    </source>
</evidence>